<name>A0A8K0NK09_9HYPO</name>
<comment type="caution">
    <text evidence="1">The sequence shown here is derived from an EMBL/GenBank/DDBJ whole genome shotgun (WGS) entry which is preliminary data.</text>
</comment>
<accession>A0A8K0NK09</accession>
<dbReference type="EMBL" id="SRPY01000149">
    <property type="protein sequence ID" value="KAG5927895.1"/>
    <property type="molecule type" value="Genomic_DNA"/>
</dbReference>
<reference evidence="1" key="1">
    <citation type="journal article" date="2020" name="bioRxiv">
        <title>Whole genome comparisons of ergot fungi reveals the divergence and evolution of species within the genus Claviceps are the result of varying mechanisms driving genome evolution and host range expansion.</title>
        <authorList>
            <person name="Wyka S.A."/>
            <person name="Mondo S.J."/>
            <person name="Liu M."/>
            <person name="Dettman J."/>
            <person name="Nalam V."/>
            <person name="Broders K.D."/>
        </authorList>
    </citation>
    <scope>NUCLEOTIDE SEQUENCE</scope>
    <source>
        <strain evidence="1">CCC 489</strain>
    </source>
</reference>
<protein>
    <submittedName>
        <fullName evidence="1">Uncharacterized protein</fullName>
    </submittedName>
</protein>
<proteinExistence type="predicted"/>
<gene>
    <name evidence="1" type="ORF">E4U42_001602</name>
</gene>
<sequence length="196" mass="22139">MPSTLLSDCALPTRLTSERMLHALDTLVLVLALMATPVAHLETLVFRTLRLPLTTTFRMFPLEEAVEHIPPQQYSSAPSFHAFSLILVLMTPGILREWNGHMARARSPHARTRKQHAVFRLLQALQVVRVWLAAAYVNMMIARICVALPADGTRADREVCRPHDFVRVFIMSLGFLVIVPNCPEYSTIFPWLLTAV</sequence>
<evidence type="ECO:0000313" key="2">
    <source>
        <dbReference type="Proteomes" id="UP000811619"/>
    </source>
</evidence>
<organism evidence="1 2">
    <name type="scientific">Claviceps africana</name>
    <dbReference type="NCBI Taxonomy" id="83212"/>
    <lineage>
        <taxon>Eukaryota</taxon>
        <taxon>Fungi</taxon>
        <taxon>Dikarya</taxon>
        <taxon>Ascomycota</taxon>
        <taxon>Pezizomycotina</taxon>
        <taxon>Sordariomycetes</taxon>
        <taxon>Hypocreomycetidae</taxon>
        <taxon>Hypocreales</taxon>
        <taxon>Clavicipitaceae</taxon>
        <taxon>Claviceps</taxon>
    </lineage>
</organism>
<dbReference type="Proteomes" id="UP000811619">
    <property type="component" value="Unassembled WGS sequence"/>
</dbReference>
<evidence type="ECO:0000313" key="1">
    <source>
        <dbReference type="EMBL" id="KAG5927895.1"/>
    </source>
</evidence>
<dbReference type="AlphaFoldDB" id="A0A8K0NK09"/>
<keyword evidence="2" id="KW-1185">Reference proteome</keyword>